<name>A0A843YE31_9RHOB</name>
<dbReference type="InterPro" id="IPR001647">
    <property type="entry name" value="HTH_TetR"/>
</dbReference>
<evidence type="ECO:0000259" key="5">
    <source>
        <dbReference type="PROSITE" id="PS50977"/>
    </source>
</evidence>
<keyword evidence="3" id="KW-0804">Transcription</keyword>
<proteinExistence type="predicted"/>
<dbReference type="AlphaFoldDB" id="A0A843YE31"/>
<keyword evidence="2 4" id="KW-0238">DNA-binding</keyword>
<accession>A0A843YE31</accession>
<dbReference type="PANTHER" id="PTHR47506">
    <property type="entry name" value="TRANSCRIPTIONAL REGULATORY PROTEIN"/>
    <property type="match status" value="1"/>
</dbReference>
<dbReference type="PRINTS" id="PR00455">
    <property type="entry name" value="HTHTETR"/>
</dbReference>
<organism evidence="6 7">
    <name type="scientific">Tritonibacter litoralis</name>
    <dbReference type="NCBI Taxonomy" id="2662264"/>
    <lineage>
        <taxon>Bacteria</taxon>
        <taxon>Pseudomonadati</taxon>
        <taxon>Pseudomonadota</taxon>
        <taxon>Alphaproteobacteria</taxon>
        <taxon>Rhodobacterales</taxon>
        <taxon>Paracoccaceae</taxon>
        <taxon>Tritonibacter</taxon>
    </lineage>
</organism>
<evidence type="ECO:0000256" key="3">
    <source>
        <dbReference type="ARBA" id="ARBA00023163"/>
    </source>
</evidence>
<evidence type="ECO:0000313" key="6">
    <source>
        <dbReference type="EMBL" id="MQQ07724.1"/>
    </source>
</evidence>
<feature type="domain" description="HTH tetR-type" evidence="5">
    <location>
        <begin position="2"/>
        <end position="62"/>
    </location>
</feature>
<evidence type="ECO:0000256" key="2">
    <source>
        <dbReference type="ARBA" id="ARBA00023125"/>
    </source>
</evidence>
<keyword evidence="1" id="KW-0805">Transcription regulation</keyword>
<dbReference type="Pfam" id="PF00440">
    <property type="entry name" value="TetR_N"/>
    <property type="match status" value="1"/>
</dbReference>
<protein>
    <submittedName>
        <fullName evidence="6">TetR family transcriptional regulator</fullName>
    </submittedName>
</protein>
<dbReference type="GO" id="GO:0003677">
    <property type="term" value="F:DNA binding"/>
    <property type="evidence" value="ECO:0007669"/>
    <property type="project" value="UniProtKB-UniRule"/>
</dbReference>
<reference evidence="6 7" key="1">
    <citation type="submission" date="2019-10" db="EMBL/GenBank/DDBJ databases">
        <title>Epibacterium sp. nov., isolated from seawater.</title>
        <authorList>
            <person name="Zhang X."/>
            <person name="Li N."/>
        </authorList>
    </citation>
    <scope>NUCLEOTIDE SEQUENCE [LARGE SCALE GENOMIC DNA]</scope>
    <source>
        <strain evidence="6 7">SM1979</strain>
    </source>
</reference>
<dbReference type="PROSITE" id="PS50977">
    <property type="entry name" value="HTH_TETR_2"/>
    <property type="match status" value="1"/>
</dbReference>
<dbReference type="PANTHER" id="PTHR47506:SF7">
    <property type="entry name" value="TRANSCRIPTIONAL REGULATORY PROTEIN"/>
    <property type="match status" value="1"/>
</dbReference>
<evidence type="ECO:0000256" key="4">
    <source>
        <dbReference type="PROSITE-ProRule" id="PRU00335"/>
    </source>
</evidence>
<sequence>MSSTREKIAQAADTLFYEQGFEATSFADIAGAVGISRGNFYHHFKTKDEILDAVIDRRIAKTKGMMETWDAQGQTPLDRIGCFIRILIRNRAKITQFGCPVGSLVSELGKLNHVSQSRANALFSMFGDWLAEQFQEMGCDAPTALRHARHLLARSQGVATLSQALQDDEFIDGEVVLMLDYAAAAASEFTQEGN</sequence>
<dbReference type="SUPFAM" id="SSF46689">
    <property type="entry name" value="Homeodomain-like"/>
    <property type="match status" value="1"/>
</dbReference>
<dbReference type="SUPFAM" id="SSF48498">
    <property type="entry name" value="Tetracyclin repressor-like, C-terminal domain"/>
    <property type="match status" value="1"/>
</dbReference>
<dbReference type="InterPro" id="IPR009057">
    <property type="entry name" value="Homeodomain-like_sf"/>
</dbReference>
<evidence type="ECO:0000313" key="7">
    <source>
        <dbReference type="Proteomes" id="UP000444174"/>
    </source>
</evidence>
<comment type="caution">
    <text evidence="6">The sequence shown here is derived from an EMBL/GenBank/DDBJ whole genome shotgun (WGS) entry which is preliminary data.</text>
</comment>
<dbReference type="InterPro" id="IPR036271">
    <property type="entry name" value="Tet_transcr_reg_TetR-rel_C_sf"/>
</dbReference>
<keyword evidence="7" id="KW-1185">Reference proteome</keyword>
<feature type="DNA-binding region" description="H-T-H motif" evidence="4">
    <location>
        <begin position="25"/>
        <end position="44"/>
    </location>
</feature>
<dbReference type="Gene3D" id="1.10.357.10">
    <property type="entry name" value="Tetracycline Repressor, domain 2"/>
    <property type="match status" value="1"/>
</dbReference>
<dbReference type="Proteomes" id="UP000444174">
    <property type="component" value="Unassembled WGS sequence"/>
</dbReference>
<dbReference type="RefSeq" id="WP_153214646.1">
    <property type="nucleotide sequence ID" value="NZ_WIBF01000002.1"/>
</dbReference>
<dbReference type="EMBL" id="WIBF01000002">
    <property type="protein sequence ID" value="MQQ07724.1"/>
    <property type="molecule type" value="Genomic_DNA"/>
</dbReference>
<evidence type="ECO:0000256" key="1">
    <source>
        <dbReference type="ARBA" id="ARBA00023015"/>
    </source>
</evidence>
<gene>
    <name evidence="6" type="ORF">GFB49_04580</name>
</gene>